<evidence type="ECO:0000313" key="1">
    <source>
        <dbReference type="EMBL" id="RDS82249.1"/>
    </source>
</evidence>
<dbReference type="Proteomes" id="UP000254258">
    <property type="component" value="Unassembled WGS sequence"/>
</dbReference>
<sequence length="490" mass="54847">MSGFNARRYLKEADRTPAVISYPVASLPDCIHKAVQCVSERHQIQPAMCASVANAVLSIALQRFLMVKLPGGRLRPTCLFFLILGDSGTGKSTGYGAFTPSLLEREATFVALDAKAEMEFKSLHRIWTKQQTKLINSIHELQLKGEYYGHLRDELNKLVQSEPIVPRSMSMLIADTTGAAFIERLDGDRQSVAVTTDEAIITFNYLYQYFGYLNLAWDGSTIPVTRKGSGRINAVNPRAGVLLMSQPTIFNDFCGLHGDVAGSVGAWARYLIAFPPVVQDKVYPNDPDSISMDGLDKFNAMIADLIDEFMKRMADGITEPVIVEMDSGASARYTTFANEMNERMKAGNNLDDVKDFASKAAEHAARLAANYAYMAKETKITAETMENAINIIRYHLEEYCNQFSLVRAVPKVPRHAEQMETHFLRKYVKKNWTSVELDHLHHSNTSDELKVDANLLPALIYLEQQGKVQLHRRGNAVHINFRNLISFPNA</sequence>
<gene>
    <name evidence="1" type="ORF">DWU98_09450</name>
</gene>
<evidence type="ECO:0000313" key="2">
    <source>
        <dbReference type="Proteomes" id="UP000254258"/>
    </source>
</evidence>
<dbReference type="OrthoDB" id="8905164at2"/>
<accession>A0A370X1G9</accession>
<dbReference type="InterPro" id="IPR025048">
    <property type="entry name" value="DUF3987"/>
</dbReference>
<reference evidence="1 2" key="1">
    <citation type="submission" date="2018-07" db="EMBL/GenBank/DDBJ databases">
        <title>Dyella monticola sp. nov. and Dyella psychrodurans sp. nov. isolated from monsoon evergreen broad-leaved forest soil of Dinghu Mountain, China.</title>
        <authorList>
            <person name="Gao Z."/>
            <person name="Qiu L."/>
        </authorList>
    </citation>
    <scope>NUCLEOTIDE SEQUENCE [LARGE SCALE GENOMIC DNA]</scope>
    <source>
        <strain evidence="1 2">4G-K06</strain>
    </source>
</reference>
<comment type="caution">
    <text evidence="1">The sequence shown here is derived from an EMBL/GenBank/DDBJ whole genome shotgun (WGS) entry which is preliminary data.</text>
</comment>
<dbReference type="AlphaFoldDB" id="A0A370X1G9"/>
<keyword evidence="2" id="KW-1185">Reference proteome</keyword>
<dbReference type="RefSeq" id="WP_115495307.1">
    <property type="nucleotide sequence ID" value="NZ_QRBE01000004.1"/>
</dbReference>
<proteinExistence type="predicted"/>
<dbReference type="Pfam" id="PF13148">
    <property type="entry name" value="DUF3987"/>
    <property type="match status" value="1"/>
</dbReference>
<dbReference type="EMBL" id="QRBE01000004">
    <property type="protein sequence ID" value="RDS82249.1"/>
    <property type="molecule type" value="Genomic_DNA"/>
</dbReference>
<organism evidence="1 2">
    <name type="scientific">Dyella monticola</name>
    <dbReference type="NCBI Taxonomy" id="1927958"/>
    <lineage>
        <taxon>Bacteria</taxon>
        <taxon>Pseudomonadati</taxon>
        <taxon>Pseudomonadota</taxon>
        <taxon>Gammaproteobacteria</taxon>
        <taxon>Lysobacterales</taxon>
        <taxon>Rhodanobacteraceae</taxon>
        <taxon>Dyella</taxon>
    </lineage>
</organism>
<protein>
    <submittedName>
        <fullName evidence="1">DUF3987 domain-containing protein</fullName>
    </submittedName>
</protein>
<name>A0A370X1G9_9GAMM</name>